<dbReference type="EC" id="4.1.2.50" evidence="4"/>
<dbReference type="OrthoDB" id="9804698at2"/>
<dbReference type="Gene3D" id="3.30.479.10">
    <property type="entry name" value="6-pyruvoyl tetrahydropterin synthase/QueD"/>
    <property type="match status" value="1"/>
</dbReference>
<protein>
    <recommendedName>
        <fullName evidence="5">6-carboxy-5,6,7,8-tetrahydropterin synthase</fullName>
        <ecNumber evidence="4">4.1.2.50</ecNumber>
    </recommendedName>
    <alternativeName>
        <fullName evidence="9">Queuosine biosynthesis protein QueD</fullName>
    </alternativeName>
</protein>
<dbReference type="InterPro" id="IPR038418">
    <property type="entry name" value="6-PTP_synth/QueD_sf"/>
</dbReference>
<dbReference type="InterPro" id="IPR007115">
    <property type="entry name" value="6-PTP_synth/QueD"/>
</dbReference>
<comment type="cofactor">
    <cofactor evidence="1">
        <name>Zn(2+)</name>
        <dbReference type="ChEBI" id="CHEBI:29105"/>
    </cofactor>
</comment>
<accession>A0A518BTD4</accession>
<keyword evidence="6" id="KW-0479">Metal-binding</keyword>
<dbReference type="PANTHER" id="PTHR12589">
    <property type="entry name" value="PYRUVOYL TETRAHYDROBIOPTERIN SYNTHASE"/>
    <property type="match status" value="1"/>
</dbReference>
<reference evidence="11 12" key="1">
    <citation type="submission" date="2019-02" db="EMBL/GenBank/DDBJ databases">
        <title>Deep-cultivation of Planctomycetes and their phenomic and genomic characterization uncovers novel biology.</title>
        <authorList>
            <person name="Wiegand S."/>
            <person name="Jogler M."/>
            <person name="Boedeker C."/>
            <person name="Pinto D."/>
            <person name="Vollmers J."/>
            <person name="Rivas-Marin E."/>
            <person name="Kohn T."/>
            <person name="Peeters S.H."/>
            <person name="Heuer A."/>
            <person name="Rast P."/>
            <person name="Oberbeckmann S."/>
            <person name="Bunk B."/>
            <person name="Jeske O."/>
            <person name="Meyerdierks A."/>
            <person name="Storesund J.E."/>
            <person name="Kallscheuer N."/>
            <person name="Luecker S."/>
            <person name="Lage O.M."/>
            <person name="Pohl T."/>
            <person name="Merkel B.J."/>
            <person name="Hornburger P."/>
            <person name="Mueller R.-W."/>
            <person name="Bruemmer F."/>
            <person name="Labrenz M."/>
            <person name="Spormann A.M."/>
            <person name="Op den Camp H."/>
            <person name="Overmann J."/>
            <person name="Amann R."/>
            <person name="Jetten M.S.M."/>
            <person name="Mascher T."/>
            <person name="Medema M.H."/>
            <person name="Devos D.P."/>
            <person name="Kaster A.-K."/>
            <person name="Ovreas L."/>
            <person name="Rohde M."/>
            <person name="Galperin M.Y."/>
            <person name="Jogler C."/>
        </authorList>
    </citation>
    <scope>NUCLEOTIDE SEQUENCE [LARGE SCALE GENOMIC DNA]</scope>
    <source>
        <strain evidence="11 12">Pan265</strain>
    </source>
</reference>
<evidence type="ECO:0000256" key="9">
    <source>
        <dbReference type="ARBA" id="ARBA00031449"/>
    </source>
</evidence>
<comment type="similarity">
    <text evidence="3">Belongs to the PTPS family. QueD subfamily.</text>
</comment>
<proteinExistence type="inferred from homology"/>
<evidence type="ECO:0000313" key="11">
    <source>
        <dbReference type="EMBL" id="QDU70228.1"/>
    </source>
</evidence>
<dbReference type="RefSeq" id="WP_145444236.1">
    <property type="nucleotide sequence ID" value="NZ_CP036280.1"/>
</dbReference>
<dbReference type="KEGG" id="mcad:Pan265_00500"/>
<evidence type="ECO:0000256" key="10">
    <source>
        <dbReference type="ARBA" id="ARBA00048807"/>
    </source>
</evidence>
<evidence type="ECO:0000256" key="3">
    <source>
        <dbReference type="ARBA" id="ARBA00008900"/>
    </source>
</evidence>
<name>A0A518BTD4_9BACT</name>
<evidence type="ECO:0000256" key="6">
    <source>
        <dbReference type="ARBA" id="ARBA00022723"/>
    </source>
</evidence>
<dbReference type="Pfam" id="PF01242">
    <property type="entry name" value="PTPS"/>
    <property type="match status" value="1"/>
</dbReference>
<dbReference type="UniPathway" id="UPA00391"/>
<dbReference type="EMBL" id="CP036280">
    <property type="protein sequence ID" value="QDU70228.1"/>
    <property type="molecule type" value="Genomic_DNA"/>
</dbReference>
<evidence type="ECO:0000256" key="4">
    <source>
        <dbReference type="ARBA" id="ARBA00012982"/>
    </source>
</evidence>
<dbReference type="PANTHER" id="PTHR12589:SF7">
    <property type="entry name" value="6-PYRUVOYL TETRAHYDROBIOPTERIN SYNTHASE"/>
    <property type="match status" value="1"/>
</dbReference>
<evidence type="ECO:0000256" key="2">
    <source>
        <dbReference type="ARBA" id="ARBA00005061"/>
    </source>
</evidence>
<evidence type="ECO:0000256" key="8">
    <source>
        <dbReference type="ARBA" id="ARBA00023239"/>
    </source>
</evidence>
<sequence>MVELTRTVRLCVNDPVEDRGRLSSAETAVSNAYSAWPAMRGLGRYYEVTVGYVGEPDAETGYLVDIKLIDRVVRDRGMTVMNSAIGSGEPVAVDAVVAGLLEAVGPEIGVGVRWVELGLTPGLRVRAVRDAEDVLMVLMTQTFEFSAAHRLFLRDRSDAENAELFGKCANPAGHGHNYRLDVTVACDAGGDARLPMAEALDAWVDRWVIEALDHKHLNVDVQAFESLNPSVEHIAQVVWGLLEGRVEALGAGVRLDEVRVWETGKTSCRYRGPAGAVNLGG</sequence>
<evidence type="ECO:0000256" key="5">
    <source>
        <dbReference type="ARBA" id="ARBA00018141"/>
    </source>
</evidence>
<keyword evidence="7" id="KW-0862">Zinc</keyword>
<dbReference type="Proteomes" id="UP000320386">
    <property type="component" value="Chromosome"/>
</dbReference>
<keyword evidence="12" id="KW-1185">Reference proteome</keyword>
<comment type="catalytic activity">
    <reaction evidence="10">
        <text>7,8-dihydroneopterin 3'-triphosphate + H2O = 6-carboxy-5,6,7,8-tetrahydropterin + triphosphate + acetaldehyde + 2 H(+)</text>
        <dbReference type="Rhea" id="RHEA:27966"/>
        <dbReference type="ChEBI" id="CHEBI:15343"/>
        <dbReference type="ChEBI" id="CHEBI:15377"/>
        <dbReference type="ChEBI" id="CHEBI:15378"/>
        <dbReference type="ChEBI" id="CHEBI:18036"/>
        <dbReference type="ChEBI" id="CHEBI:58462"/>
        <dbReference type="ChEBI" id="CHEBI:61032"/>
        <dbReference type="EC" id="4.1.2.50"/>
    </reaction>
</comment>
<dbReference type="AlphaFoldDB" id="A0A518BTD4"/>
<gene>
    <name evidence="11" type="ORF">Pan265_00500</name>
</gene>
<dbReference type="GO" id="GO:0046872">
    <property type="term" value="F:metal ion binding"/>
    <property type="evidence" value="ECO:0007669"/>
    <property type="project" value="UniProtKB-KW"/>
</dbReference>
<evidence type="ECO:0000313" key="12">
    <source>
        <dbReference type="Proteomes" id="UP000320386"/>
    </source>
</evidence>
<evidence type="ECO:0000256" key="1">
    <source>
        <dbReference type="ARBA" id="ARBA00001947"/>
    </source>
</evidence>
<organism evidence="11 12">
    <name type="scientific">Mucisphaera calidilacus</name>
    <dbReference type="NCBI Taxonomy" id="2527982"/>
    <lineage>
        <taxon>Bacteria</taxon>
        <taxon>Pseudomonadati</taxon>
        <taxon>Planctomycetota</taxon>
        <taxon>Phycisphaerae</taxon>
        <taxon>Phycisphaerales</taxon>
        <taxon>Phycisphaeraceae</taxon>
        <taxon>Mucisphaera</taxon>
    </lineage>
</organism>
<evidence type="ECO:0000256" key="7">
    <source>
        <dbReference type="ARBA" id="ARBA00022833"/>
    </source>
</evidence>
<keyword evidence="8" id="KW-0456">Lyase</keyword>
<dbReference type="GO" id="GO:0070497">
    <property type="term" value="F:6-carboxytetrahydropterin synthase activity"/>
    <property type="evidence" value="ECO:0007669"/>
    <property type="project" value="UniProtKB-EC"/>
</dbReference>
<dbReference type="SUPFAM" id="SSF55620">
    <property type="entry name" value="Tetrahydrobiopterin biosynthesis enzymes-like"/>
    <property type="match status" value="1"/>
</dbReference>
<comment type="pathway">
    <text evidence="2">Purine metabolism; 7-cyano-7-deazaguanine biosynthesis.</text>
</comment>